<dbReference type="VEuPathDB" id="FungiDB:PLEOSDRAFT_1106323"/>
<dbReference type="EMBL" id="KL198010">
    <property type="protein sequence ID" value="KDQ25392.1"/>
    <property type="molecule type" value="Genomic_DNA"/>
</dbReference>
<feature type="compositionally biased region" description="Polar residues" evidence="1">
    <location>
        <begin position="21"/>
        <end position="36"/>
    </location>
</feature>
<proteinExistence type="predicted"/>
<sequence length="706" mass="78406">MASQGSLVSHPTGGEPPPQTDDANQQRIHSPTTSYETDPVFLSPNSRSPSTSGDSDMRRNSQRSLTGQTQAASNSHSPAADAYDSIISPEVAGSLGVASDRNRGSGAASNTLRLINRILTTSFTAAHSLTTYAMSPKHQARVAEMTPGALDDLLDEIDIPLPGLQANDHSVPGAANEWYSSFQMNMESNRDAMVVESLRDQDIEISSQDDGYPGPEGNLQRDEEGRAQDVQMGEEGQVQDGQRGGETQGGQRDDERAADGQRGHGEGRAQNEQRVGEERAQDGHRDNERGAHDDQRGDEGQDGQRGGEGRAQGGQMDGEELLQDRWRDEEDRDRPRGGPPQQDQGAGPHAELYGLIQGLVDEMRADRQILVQQIGIGFERTADLIQQVLGRRVAEETPTPPTAGRSKRSQPKITGNAKQRSPDVTLLASQVRKFFTLLVGEDNLLQPSLGAEEAQNYANMWNARKGINVPPCCDEDNFRYDLLGTPRSPWNQSAARVFAVAFRRWAQADLDHTATTDAFFTWIKSLKQNYKKSQLNAAEQGRAQSLARRKTRKRALFHLRLEAAQQHPLLQRHVDIMQRLGPDGMSSDESDVEDGRGGEDPANPTCPIFRVVAPGWRAREVGEWLEPFDSIHLFSRRNSDDLRGQYPRLRLRTSRTRTVDRTARAVKDLPVNAYDPAWLEQQTQADFTVRATNQRYKFQHDNRLFR</sequence>
<feature type="compositionally biased region" description="Basic and acidic residues" evidence="1">
    <location>
        <begin position="251"/>
        <end position="299"/>
    </location>
</feature>
<feature type="region of interest" description="Disordered" evidence="1">
    <location>
        <begin position="392"/>
        <end position="421"/>
    </location>
</feature>
<feature type="compositionally biased region" description="Gly residues" evidence="1">
    <location>
        <begin position="303"/>
        <end position="316"/>
    </location>
</feature>
<feature type="compositionally biased region" description="Low complexity" evidence="1">
    <location>
        <begin position="339"/>
        <end position="348"/>
    </location>
</feature>
<dbReference type="InParanoid" id="A0A067NMQ7"/>
<feature type="compositionally biased region" description="Polar residues" evidence="1">
    <location>
        <begin position="62"/>
        <end position="77"/>
    </location>
</feature>
<reference evidence="3" key="1">
    <citation type="journal article" date="2014" name="Proc. Natl. Acad. Sci. U.S.A.">
        <title>Extensive sampling of basidiomycete genomes demonstrates inadequacy of the white-rot/brown-rot paradigm for wood decay fungi.</title>
        <authorList>
            <person name="Riley R."/>
            <person name="Salamov A.A."/>
            <person name="Brown D.W."/>
            <person name="Nagy L.G."/>
            <person name="Floudas D."/>
            <person name="Held B.W."/>
            <person name="Levasseur A."/>
            <person name="Lombard V."/>
            <person name="Morin E."/>
            <person name="Otillar R."/>
            <person name="Lindquist E.A."/>
            <person name="Sun H."/>
            <person name="LaButti K.M."/>
            <person name="Schmutz J."/>
            <person name="Jabbour D."/>
            <person name="Luo H."/>
            <person name="Baker S.E."/>
            <person name="Pisabarro A.G."/>
            <person name="Walton J.D."/>
            <person name="Blanchette R.A."/>
            <person name="Henrissat B."/>
            <person name="Martin F."/>
            <person name="Cullen D."/>
            <person name="Hibbett D.S."/>
            <person name="Grigoriev I.V."/>
        </authorList>
    </citation>
    <scope>NUCLEOTIDE SEQUENCE [LARGE SCALE GENOMIC DNA]</scope>
    <source>
        <strain evidence="3">PC15</strain>
    </source>
</reference>
<evidence type="ECO:0000313" key="3">
    <source>
        <dbReference type="Proteomes" id="UP000027073"/>
    </source>
</evidence>
<dbReference type="OrthoDB" id="3224221at2759"/>
<dbReference type="STRING" id="1137138.A0A067NMQ7"/>
<feature type="compositionally biased region" description="Basic and acidic residues" evidence="1">
    <location>
        <begin position="322"/>
        <end position="336"/>
    </location>
</feature>
<organism evidence="2 3">
    <name type="scientific">Pleurotus ostreatus (strain PC15)</name>
    <name type="common">Oyster mushroom</name>
    <dbReference type="NCBI Taxonomy" id="1137138"/>
    <lineage>
        <taxon>Eukaryota</taxon>
        <taxon>Fungi</taxon>
        <taxon>Dikarya</taxon>
        <taxon>Basidiomycota</taxon>
        <taxon>Agaricomycotina</taxon>
        <taxon>Agaricomycetes</taxon>
        <taxon>Agaricomycetidae</taxon>
        <taxon>Agaricales</taxon>
        <taxon>Pleurotineae</taxon>
        <taxon>Pleurotaceae</taxon>
        <taxon>Pleurotus</taxon>
    </lineage>
</organism>
<dbReference type="HOGENOM" id="CLU_390843_0_0_1"/>
<feature type="region of interest" description="Disordered" evidence="1">
    <location>
        <begin position="580"/>
        <end position="605"/>
    </location>
</feature>
<protein>
    <submittedName>
        <fullName evidence="2">Uncharacterized protein</fullName>
    </submittedName>
</protein>
<feature type="compositionally biased region" description="Polar residues" evidence="1">
    <location>
        <begin position="43"/>
        <end position="54"/>
    </location>
</feature>
<gene>
    <name evidence="2" type="ORF">PLEOSDRAFT_1106323</name>
</gene>
<accession>A0A067NMQ7</accession>
<evidence type="ECO:0000256" key="1">
    <source>
        <dbReference type="SAM" id="MobiDB-lite"/>
    </source>
</evidence>
<evidence type="ECO:0000313" key="2">
    <source>
        <dbReference type="EMBL" id="KDQ25392.1"/>
    </source>
</evidence>
<dbReference type="AlphaFoldDB" id="A0A067NMQ7"/>
<name>A0A067NMQ7_PLEO1</name>
<feature type="region of interest" description="Disordered" evidence="1">
    <location>
        <begin position="1"/>
        <end position="80"/>
    </location>
</feature>
<dbReference type="Proteomes" id="UP000027073">
    <property type="component" value="Unassembled WGS sequence"/>
</dbReference>
<feature type="region of interest" description="Disordered" evidence="1">
    <location>
        <begin position="205"/>
        <end position="348"/>
    </location>
</feature>